<protein>
    <submittedName>
        <fullName evidence="1">CASP-like protein</fullName>
    </submittedName>
</protein>
<organism evidence="1 2">
    <name type="scientific">Pyrus ussuriensis x Pyrus communis</name>
    <dbReference type="NCBI Taxonomy" id="2448454"/>
    <lineage>
        <taxon>Eukaryota</taxon>
        <taxon>Viridiplantae</taxon>
        <taxon>Streptophyta</taxon>
        <taxon>Embryophyta</taxon>
        <taxon>Tracheophyta</taxon>
        <taxon>Spermatophyta</taxon>
        <taxon>Magnoliopsida</taxon>
        <taxon>eudicotyledons</taxon>
        <taxon>Gunneridae</taxon>
        <taxon>Pentapetalae</taxon>
        <taxon>rosids</taxon>
        <taxon>fabids</taxon>
        <taxon>Rosales</taxon>
        <taxon>Rosaceae</taxon>
        <taxon>Amygdaloideae</taxon>
        <taxon>Maleae</taxon>
        <taxon>Pyrus</taxon>
    </lineage>
</organism>
<accession>A0A5N5GEA7</accession>
<evidence type="ECO:0000313" key="2">
    <source>
        <dbReference type="Proteomes" id="UP000327157"/>
    </source>
</evidence>
<reference evidence="1 2" key="3">
    <citation type="submission" date="2019-11" db="EMBL/GenBank/DDBJ databases">
        <title>A de novo genome assembly of a pear dwarfing rootstock.</title>
        <authorList>
            <person name="Wang F."/>
            <person name="Wang J."/>
            <person name="Li S."/>
            <person name="Zhang Y."/>
            <person name="Fang M."/>
            <person name="Ma L."/>
            <person name="Zhao Y."/>
            <person name="Jiang S."/>
        </authorList>
    </citation>
    <scope>NUCLEOTIDE SEQUENCE [LARGE SCALE GENOMIC DNA]</scope>
    <source>
        <strain evidence="1">S2</strain>
        <tissue evidence="1">Leaf</tissue>
    </source>
</reference>
<gene>
    <name evidence="1" type="ORF">D8674_036122</name>
</gene>
<dbReference type="OrthoDB" id="4726at2759"/>
<reference evidence="1 2" key="1">
    <citation type="submission" date="2019-09" db="EMBL/GenBank/DDBJ databases">
        <authorList>
            <person name="Ou C."/>
        </authorList>
    </citation>
    <scope>NUCLEOTIDE SEQUENCE [LARGE SCALE GENOMIC DNA]</scope>
    <source>
        <strain evidence="1">S2</strain>
        <tissue evidence="1">Leaf</tissue>
    </source>
</reference>
<name>A0A5N5GEA7_9ROSA</name>
<dbReference type="AlphaFoldDB" id="A0A5N5GEA7"/>
<evidence type="ECO:0000313" key="1">
    <source>
        <dbReference type="EMBL" id="KAB2613806.1"/>
    </source>
</evidence>
<keyword evidence="2" id="KW-1185">Reference proteome</keyword>
<dbReference type="EMBL" id="SMOL01000458">
    <property type="protein sequence ID" value="KAB2613806.1"/>
    <property type="molecule type" value="Genomic_DNA"/>
</dbReference>
<comment type="caution">
    <text evidence="1">The sequence shown here is derived from an EMBL/GenBank/DDBJ whole genome shotgun (WGS) entry which is preliminary data.</text>
</comment>
<sequence length="84" mass="9348">MRSPPQPHRNGGDHPFHSTVSLRKLRRFSWNEQICSGSECNNGATLFSPRSSTYGSIGHDQKIGVCYAFVEYEDIAGVHNALKV</sequence>
<dbReference type="Proteomes" id="UP000327157">
    <property type="component" value="Chromosome 9"/>
</dbReference>
<proteinExistence type="predicted"/>
<reference evidence="2" key="2">
    <citation type="submission" date="2019-10" db="EMBL/GenBank/DDBJ databases">
        <title>A de novo genome assembly of a pear dwarfing rootstock.</title>
        <authorList>
            <person name="Wang F."/>
            <person name="Wang J."/>
            <person name="Li S."/>
            <person name="Zhang Y."/>
            <person name="Fang M."/>
            <person name="Ma L."/>
            <person name="Zhao Y."/>
            <person name="Jiang S."/>
        </authorList>
    </citation>
    <scope>NUCLEOTIDE SEQUENCE [LARGE SCALE GENOMIC DNA]</scope>
</reference>